<name>A0A078B0I7_STYLE</name>
<evidence type="ECO:0008006" key="3">
    <source>
        <dbReference type="Google" id="ProtNLM"/>
    </source>
</evidence>
<evidence type="ECO:0000313" key="1">
    <source>
        <dbReference type="EMBL" id="CDW88170.1"/>
    </source>
</evidence>
<gene>
    <name evidence="1" type="primary">Contig19789.g20990</name>
    <name evidence="1" type="ORF">STYLEM_17288</name>
</gene>
<dbReference type="InParanoid" id="A0A078B0I7"/>
<dbReference type="InterPro" id="IPR016181">
    <property type="entry name" value="Acyl_CoA_acyltransferase"/>
</dbReference>
<reference evidence="1 2" key="1">
    <citation type="submission" date="2014-06" db="EMBL/GenBank/DDBJ databases">
        <authorList>
            <person name="Swart Estienne"/>
        </authorList>
    </citation>
    <scope>NUCLEOTIDE SEQUENCE [LARGE SCALE GENOMIC DNA]</scope>
    <source>
        <strain evidence="1 2">130c</strain>
    </source>
</reference>
<accession>A0A078B0I7</accession>
<sequence length="224" mass="25429">MQQNDTQSLRVKKIESDKELDEAMKMRTKVIQKNKIFNKYTFDEIYSEEEQRATKNIISEGFGCCALNEQGEIVSVILAFDLTFEPYKNPEQLTPPQQAIYKIRNQALAILKPQKKMQAAWVGYAATNEDYRRQGIQGQMILAACQEGFRKGIEFSVVHIISLESYNLAKAVGMKMFGYSESSDPSDERVYFTGEGNFSKDMGINALAIIDMSKLQDSDSKSKL</sequence>
<keyword evidence="2" id="KW-1185">Reference proteome</keyword>
<dbReference type="AlphaFoldDB" id="A0A078B0I7"/>
<evidence type="ECO:0000313" key="2">
    <source>
        <dbReference type="Proteomes" id="UP000039865"/>
    </source>
</evidence>
<dbReference type="Gene3D" id="3.40.630.30">
    <property type="match status" value="1"/>
</dbReference>
<dbReference type="Proteomes" id="UP000039865">
    <property type="component" value="Unassembled WGS sequence"/>
</dbReference>
<dbReference type="EMBL" id="CCKQ01016297">
    <property type="protein sequence ID" value="CDW88170.1"/>
    <property type="molecule type" value="Genomic_DNA"/>
</dbReference>
<proteinExistence type="predicted"/>
<organism evidence="1 2">
    <name type="scientific">Stylonychia lemnae</name>
    <name type="common">Ciliate</name>
    <dbReference type="NCBI Taxonomy" id="5949"/>
    <lineage>
        <taxon>Eukaryota</taxon>
        <taxon>Sar</taxon>
        <taxon>Alveolata</taxon>
        <taxon>Ciliophora</taxon>
        <taxon>Intramacronucleata</taxon>
        <taxon>Spirotrichea</taxon>
        <taxon>Stichotrichia</taxon>
        <taxon>Sporadotrichida</taxon>
        <taxon>Oxytrichidae</taxon>
        <taxon>Stylonychinae</taxon>
        <taxon>Stylonychia</taxon>
    </lineage>
</organism>
<protein>
    <recommendedName>
        <fullName evidence="3">N-acetyltransferase domain-containing protein</fullName>
    </recommendedName>
</protein>
<dbReference type="SUPFAM" id="SSF55729">
    <property type="entry name" value="Acyl-CoA N-acyltransferases (Nat)"/>
    <property type="match status" value="1"/>
</dbReference>